<dbReference type="Gene3D" id="1.10.150.260">
    <property type="entry name" value="YozE SAM-like"/>
    <property type="match status" value="1"/>
</dbReference>
<protein>
    <recommendedName>
        <fullName evidence="1">UPF0346 protein WAK64_09635</fullName>
    </recommendedName>
</protein>
<comment type="similarity">
    <text evidence="1">Belongs to the UPF0346 family.</text>
</comment>
<accession>A0ABU8HDQ7</accession>
<keyword evidence="4" id="KW-1185">Reference proteome</keyword>
<dbReference type="InterPro" id="IPR023089">
    <property type="entry name" value="YozE_SAM-like"/>
</dbReference>
<dbReference type="PIRSF" id="PIRSF037262">
    <property type="entry name" value="UCP037262"/>
    <property type="match status" value="1"/>
</dbReference>
<evidence type="ECO:0000313" key="3">
    <source>
        <dbReference type="EMBL" id="MEI5907318.1"/>
    </source>
</evidence>
<dbReference type="Proteomes" id="UP001312865">
    <property type="component" value="Unassembled WGS sequence"/>
</dbReference>
<dbReference type="Pfam" id="PF06855">
    <property type="entry name" value="YozE_SAM_like"/>
    <property type="match status" value="1"/>
</dbReference>
<proteinExistence type="inferred from homology"/>
<dbReference type="HAMAP" id="MF_01538">
    <property type="entry name" value="UPF0346"/>
    <property type="match status" value="1"/>
</dbReference>
<dbReference type="EMBL" id="JBBAXC010000006">
    <property type="protein sequence ID" value="MEI5907318.1"/>
    <property type="molecule type" value="Genomic_DNA"/>
</dbReference>
<dbReference type="NCBIfam" id="NF010193">
    <property type="entry name" value="PRK13672.1"/>
    <property type="match status" value="1"/>
</dbReference>
<feature type="domain" description="YozE SAM-like" evidence="2">
    <location>
        <begin position="4"/>
        <end position="69"/>
    </location>
</feature>
<gene>
    <name evidence="3" type="ORF">WAK64_09635</name>
</gene>
<dbReference type="RefSeq" id="WP_336586748.1">
    <property type="nucleotide sequence ID" value="NZ_JBBAXC010000006.1"/>
</dbReference>
<evidence type="ECO:0000256" key="1">
    <source>
        <dbReference type="HAMAP-Rule" id="MF_01538"/>
    </source>
</evidence>
<sequence>MTKSFYHFLMKFRDSSSSKDDISLFANNVYEDHSFPKHSTDFYEISAYLELNGTYLSSMNVFDEAWEEYVYVEDKKSVSTPSHDE</sequence>
<evidence type="ECO:0000259" key="2">
    <source>
        <dbReference type="Pfam" id="PF06855"/>
    </source>
</evidence>
<reference evidence="3 4" key="1">
    <citation type="journal article" date="2018" name="J. Microbiol.">
        <title>Bacillus spongiae sp. nov., isolated from sponge of Jeju Island.</title>
        <authorList>
            <person name="Lee G.E."/>
            <person name="Im W.T."/>
            <person name="Park J.S."/>
        </authorList>
    </citation>
    <scope>NUCLEOTIDE SEQUENCE [LARGE SCALE GENOMIC DNA]</scope>
    <source>
        <strain evidence="3 4">135PIL107-10</strain>
    </source>
</reference>
<dbReference type="InterPro" id="IPR010673">
    <property type="entry name" value="UPF0346"/>
</dbReference>
<name>A0ABU8HDQ7_9BACI</name>
<organism evidence="3 4">
    <name type="scientific">Bacillus spongiae</name>
    <dbReference type="NCBI Taxonomy" id="2683610"/>
    <lineage>
        <taxon>Bacteria</taxon>
        <taxon>Bacillati</taxon>
        <taxon>Bacillota</taxon>
        <taxon>Bacilli</taxon>
        <taxon>Bacillales</taxon>
        <taxon>Bacillaceae</taxon>
        <taxon>Bacillus</taxon>
    </lineage>
</organism>
<evidence type="ECO:0000313" key="4">
    <source>
        <dbReference type="Proteomes" id="UP001312865"/>
    </source>
</evidence>
<dbReference type="InterPro" id="IPR036806">
    <property type="entry name" value="YozE_SAM-like_sf"/>
</dbReference>
<dbReference type="SUPFAM" id="SSF140652">
    <property type="entry name" value="YozE-like"/>
    <property type="match status" value="1"/>
</dbReference>
<comment type="caution">
    <text evidence="3">The sequence shown here is derived from an EMBL/GenBank/DDBJ whole genome shotgun (WGS) entry which is preliminary data.</text>
</comment>